<protein>
    <recommendedName>
        <fullName evidence="4">PsbP C-terminal domain-containing protein</fullName>
    </recommendedName>
</protein>
<name>A0A150GUL6_GONPE</name>
<keyword evidence="3" id="KW-1185">Reference proteome</keyword>
<reference evidence="3" key="1">
    <citation type="journal article" date="2016" name="Nat. Commun.">
        <title>The Gonium pectorale genome demonstrates co-option of cell cycle regulation during the evolution of multicellularity.</title>
        <authorList>
            <person name="Hanschen E.R."/>
            <person name="Marriage T.N."/>
            <person name="Ferris P.J."/>
            <person name="Hamaji T."/>
            <person name="Toyoda A."/>
            <person name="Fujiyama A."/>
            <person name="Neme R."/>
            <person name="Noguchi H."/>
            <person name="Minakuchi Y."/>
            <person name="Suzuki M."/>
            <person name="Kawai-Toyooka H."/>
            <person name="Smith D.R."/>
            <person name="Sparks H."/>
            <person name="Anderson J."/>
            <person name="Bakaric R."/>
            <person name="Luria V."/>
            <person name="Karger A."/>
            <person name="Kirschner M.W."/>
            <person name="Durand P.M."/>
            <person name="Michod R.E."/>
            <person name="Nozaki H."/>
            <person name="Olson B.J."/>
        </authorList>
    </citation>
    <scope>NUCLEOTIDE SEQUENCE [LARGE SCALE GENOMIC DNA]</scope>
    <source>
        <strain evidence="3">NIES-2863</strain>
    </source>
</reference>
<organism evidence="2 3">
    <name type="scientific">Gonium pectorale</name>
    <name type="common">Green alga</name>
    <dbReference type="NCBI Taxonomy" id="33097"/>
    <lineage>
        <taxon>Eukaryota</taxon>
        <taxon>Viridiplantae</taxon>
        <taxon>Chlorophyta</taxon>
        <taxon>core chlorophytes</taxon>
        <taxon>Chlorophyceae</taxon>
        <taxon>CS clade</taxon>
        <taxon>Chlamydomonadales</taxon>
        <taxon>Volvocaceae</taxon>
        <taxon>Gonium</taxon>
    </lineage>
</organism>
<dbReference type="STRING" id="33097.A0A150GUL6"/>
<evidence type="ECO:0000256" key="1">
    <source>
        <dbReference type="SAM" id="MobiDB-lite"/>
    </source>
</evidence>
<dbReference type="InterPro" id="IPR016123">
    <property type="entry name" value="Mog1/PsbP_a/b/a-sand"/>
</dbReference>
<evidence type="ECO:0008006" key="4">
    <source>
        <dbReference type="Google" id="ProtNLM"/>
    </source>
</evidence>
<gene>
    <name evidence="2" type="ORF">GPECTOR_7g934</name>
</gene>
<dbReference type="EMBL" id="LSYV01000008">
    <property type="protein sequence ID" value="KXZ53484.1"/>
    <property type="molecule type" value="Genomic_DNA"/>
</dbReference>
<feature type="region of interest" description="Disordered" evidence="1">
    <location>
        <begin position="108"/>
        <end position="131"/>
    </location>
</feature>
<dbReference type="SUPFAM" id="SSF55724">
    <property type="entry name" value="Mog1p/PsbP-like"/>
    <property type="match status" value="1"/>
</dbReference>
<dbReference type="Gene3D" id="3.40.1000.10">
    <property type="entry name" value="Mog1/PsbP, alpha/beta/alpha sandwich"/>
    <property type="match status" value="1"/>
</dbReference>
<sequence length="223" mass="23899">MALATKLSTKQATLARTAPVAVPRGRILAVHASASSQQAASVPDVAQPGRREMLLSVAGLGLAMCAPVSPVKADGEYATFLGYATPPTSYGGYGGNAKESPRYTFEYPSGWKEDQPNKVEKGTQGIDGRVVNPRSKDQRAFVITLARAGEDNKSFRLTDLDSTLSGFAGADYDLQDALSSATKRETSSREVGGYTFYDYDIESPSFAANEVKLRNIITTFKLL</sequence>
<dbReference type="Proteomes" id="UP000075714">
    <property type="component" value="Unassembled WGS sequence"/>
</dbReference>
<evidence type="ECO:0000313" key="2">
    <source>
        <dbReference type="EMBL" id="KXZ53484.1"/>
    </source>
</evidence>
<evidence type="ECO:0000313" key="3">
    <source>
        <dbReference type="Proteomes" id="UP000075714"/>
    </source>
</evidence>
<accession>A0A150GUL6</accession>
<dbReference type="OrthoDB" id="1916780at2759"/>
<comment type="caution">
    <text evidence="2">The sequence shown here is derived from an EMBL/GenBank/DDBJ whole genome shotgun (WGS) entry which is preliminary data.</text>
</comment>
<proteinExistence type="predicted"/>
<dbReference type="AlphaFoldDB" id="A0A150GUL6"/>
<feature type="compositionally biased region" description="Basic and acidic residues" evidence="1">
    <location>
        <begin position="111"/>
        <end position="121"/>
    </location>
</feature>